<dbReference type="Proteomes" id="UP000018948">
    <property type="component" value="Unassembled WGS sequence"/>
</dbReference>
<reference evidence="1 2" key="1">
    <citation type="submission" date="2013-11" db="EMBL/GenBank/DDBJ databases">
        <title>The Genome Sequence of Phytophthora parasitica P10297.</title>
        <authorList>
            <consortium name="The Broad Institute Genomics Platform"/>
            <person name="Russ C."/>
            <person name="Tyler B."/>
            <person name="Panabieres F."/>
            <person name="Shan W."/>
            <person name="Tripathy S."/>
            <person name="Grunwald N."/>
            <person name="Machado M."/>
            <person name="Johnson C.S."/>
            <person name="Walker B."/>
            <person name="Young S.K."/>
            <person name="Zeng Q."/>
            <person name="Gargeya S."/>
            <person name="Fitzgerald M."/>
            <person name="Haas B."/>
            <person name="Abouelleil A."/>
            <person name="Allen A.W."/>
            <person name="Alvarado L."/>
            <person name="Arachchi H.M."/>
            <person name="Berlin A.M."/>
            <person name="Chapman S.B."/>
            <person name="Gainer-Dewar J."/>
            <person name="Goldberg J."/>
            <person name="Griggs A."/>
            <person name="Gujja S."/>
            <person name="Hansen M."/>
            <person name="Howarth C."/>
            <person name="Imamovic A."/>
            <person name="Ireland A."/>
            <person name="Larimer J."/>
            <person name="McCowan C."/>
            <person name="Murphy C."/>
            <person name="Pearson M."/>
            <person name="Poon T.W."/>
            <person name="Priest M."/>
            <person name="Roberts A."/>
            <person name="Saif S."/>
            <person name="Shea T."/>
            <person name="Sisk P."/>
            <person name="Sykes S."/>
            <person name="Wortman J."/>
            <person name="Nusbaum C."/>
            <person name="Birren B."/>
        </authorList>
    </citation>
    <scope>NUCLEOTIDE SEQUENCE [LARGE SCALE GENOMIC DNA]</scope>
    <source>
        <strain evidence="1 2">P10297</strain>
    </source>
</reference>
<evidence type="ECO:0000313" key="2">
    <source>
        <dbReference type="Proteomes" id="UP000018948"/>
    </source>
</evidence>
<accession>W2ZPU7</accession>
<protein>
    <recommendedName>
        <fullName evidence="3">Transposase Tc1-like domain-containing protein</fullName>
    </recommendedName>
</protein>
<gene>
    <name evidence="1" type="ORF">F442_05143</name>
</gene>
<proteinExistence type="predicted"/>
<dbReference type="Gene3D" id="3.30.420.10">
    <property type="entry name" value="Ribonuclease H-like superfamily/Ribonuclease H"/>
    <property type="match status" value="1"/>
</dbReference>
<dbReference type="PANTHER" id="PTHR47169">
    <property type="entry name" value="OS01G0541250 PROTEIN"/>
    <property type="match status" value="1"/>
</dbReference>
<comment type="caution">
    <text evidence="1">The sequence shown here is derived from an EMBL/GenBank/DDBJ whole genome shotgun (WGS) entry which is preliminary data.</text>
</comment>
<dbReference type="InterPro" id="IPR036397">
    <property type="entry name" value="RNaseH_sf"/>
</dbReference>
<name>W2ZPU7_PHYNI</name>
<evidence type="ECO:0000313" key="1">
    <source>
        <dbReference type="EMBL" id="ETP49308.1"/>
    </source>
</evidence>
<evidence type="ECO:0008006" key="3">
    <source>
        <dbReference type="Google" id="ProtNLM"/>
    </source>
</evidence>
<sequence length="296" mass="33952">MPRTTGALDIKPEIRVAVAISLTTLSKEGRLSTAPSLVPRKGIWDRRSDPSALVLPRKPYPRWPTRLSPKEVDERVAAVPLCQRQTLRALEAASGIPRSTLHRYLKANTLRRFISRVKPSLTATHKLQWLTWALAQVHRPIGCCLYRFDAMYNVVHIDEKWFNMYEASSRYYLTADEEMPYRTCPNKRYIGKVMFLAAVARPRYDFLEKTLFDSKIGIWPIVERASAKRTSKNRAAGTPITKNINMSREVYVRMLREKVFPAIRQKWPGSRKAIIRVQQDNAGPHVDEDHGEVVAA</sequence>
<dbReference type="GO" id="GO:0003676">
    <property type="term" value="F:nucleic acid binding"/>
    <property type="evidence" value="ECO:0007669"/>
    <property type="project" value="InterPro"/>
</dbReference>
<dbReference type="EMBL" id="ANIY01001110">
    <property type="protein sequence ID" value="ETP49308.1"/>
    <property type="molecule type" value="Genomic_DNA"/>
</dbReference>
<dbReference type="PANTHER" id="PTHR47169:SF2">
    <property type="entry name" value="OS01G0541250 PROTEIN"/>
    <property type="match status" value="1"/>
</dbReference>
<organism evidence="1 2">
    <name type="scientific">Phytophthora nicotianae P10297</name>
    <dbReference type="NCBI Taxonomy" id="1317064"/>
    <lineage>
        <taxon>Eukaryota</taxon>
        <taxon>Sar</taxon>
        <taxon>Stramenopiles</taxon>
        <taxon>Oomycota</taxon>
        <taxon>Peronosporomycetes</taxon>
        <taxon>Peronosporales</taxon>
        <taxon>Peronosporaceae</taxon>
        <taxon>Phytophthora</taxon>
    </lineage>
</organism>
<dbReference type="AlphaFoldDB" id="W2ZPU7"/>